<sequence length="349" mass="39003">MVVPSPTPARTRKTKALGIPTIDLSLDRSNVSELIVRACEEYGFFKVMNHGVGEGVIARLEEEAVHFFSKPAPEKHRAGPASPFGYGCKSIGCNGDMGELEYLLLHTNPLSVFERSKTISNDPSDFSCVVNDYIQAVRQLACEILDLAAEGLWVSDKSSSEMSTAILFLDLITTQHSKRSWIGTPTCNKPGFGEHSDPQILTILRSNDVGGLQIYLRDGLWVSVPPDPTGFYVIVGDAFQVCNDDHSFRLSFNFLQKSSFTMFYGTGRFESVRHRVVANSEKPRMSTMYFGAPPLNAWISPLPQMVLPQNPSLYRPFTWSEFKKAAYSLRLRDTRLDLFKIHATEKFAS</sequence>
<evidence type="ECO:0000256" key="2">
    <source>
        <dbReference type="ARBA" id="ARBA00022723"/>
    </source>
</evidence>
<dbReference type="EMBL" id="CAADRP010002040">
    <property type="protein sequence ID" value="VFU59655.1"/>
    <property type="molecule type" value="Genomic_DNA"/>
</dbReference>
<comment type="pathway">
    <text evidence="1">Hormone biosynthesis.</text>
</comment>
<evidence type="ECO:0000256" key="3">
    <source>
        <dbReference type="ARBA" id="ARBA00022964"/>
    </source>
</evidence>
<feature type="domain" description="Fe2OG dioxygenase" evidence="11">
    <location>
        <begin position="174"/>
        <end position="293"/>
    </location>
</feature>
<dbReference type="Gene3D" id="2.60.120.330">
    <property type="entry name" value="B-lactam Antibiotic, Isopenicillin N Synthase, Chain"/>
    <property type="match status" value="1"/>
</dbReference>
<evidence type="ECO:0000256" key="9">
    <source>
        <dbReference type="ARBA" id="ARBA00066708"/>
    </source>
</evidence>
<dbReference type="InterPro" id="IPR005123">
    <property type="entry name" value="Oxoglu/Fe-dep_dioxygenase_dom"/>
</dbReference>
<dbReference type="Pfam" id="PF14226">
    <property type="entry name" value="DIOX_N"/>
    <property type="match status" value="1"/>
</dbReference>
<keyword evidence="3" id="KW-0223">Dioxygenase</keyword>
<comment type="catalytic activity">
    <reaction evidence="7">
        <text>gibberellin A1 + 2-oxoglutarate + O2 = gibberellin A8 + succinate + CO2</text>
        <dbReference type="Rhea" id="RHEA:15005"/>
        <dbReference type="ChEBI" id="CHEBI:15379"/>
        <dbReference type="ChEBI" id="CHEBI:16526"/>
        <dbReference type="ChEBI" id="CHEBI:16810"/>
        <dbReference type="ChEBI" id="CHEBI:30031"/>
        <dbReference type="ChEBI" id="CHEBI:58524"/>
        <dbReference type="ChEBI" id="CHEBI:58594"/>
        <dbReference type="EC" id="1.14.11.13"/>
    </reaction>
</comment>
<reference evidence="12" key="1">
    <citation type="submission" date="2019-03" db="EMBL/GenBank/DDBJ databases">
        <authorList>
            <person name="Mank J."/>
            <person name="Almeida P."/>
        </authorList>
    </citation>
    <scope>NUCLEOTIDE SEQUENCE</scope>
    <source>
        <strain evidence="12">78183</strain>
    </source>
</reference>
<dbReference type="EC" id="1.14.11.13" evidence="9"/>
<dbReference type="InterPro" id="IPR027443">
    <property type="entry name" value="IPNS-like_sf"/>
</dbReference>
<evidence type="ECO:0000256" key="5">
    <source>
        <dbReference type="ARBA" id="ARBA00023004"/>
    </source>
</evidence>
<gene>
    <name evidence="12" type="ORF">SVIM_LOCUS439642</name>
</gene>
<name>A0A6N2N1S1_SALVM</name>
<comment type="pathway">
    <text evidence="6">Plant hormone biosynthesis; gibberellin biosynthesis.</text>
</comment>
<dbReference type="InterPro" id="IPR050231">
    <property type="entry name" value="Iron_ascorbate_oxido_reductase"/>
</dbReference>
<dbReference type="GO" id="GO:0045543">
    <property type="term" value="F:gibberellin 2-beta-dioxygenase activity"/>
    <property type="evidence" value="ECO:0007669"/>
    <property type="project" value="UniProtKB-EC"/>
</dbReference>
<keyword evidence="5 10" id="KW-0408">Iron</keyword>
<evidence type="ECO:0000259" key="11">
    <source>
        <dbReference type="PROSITE" id="PS51471"/>
    </source>
</evidence>
<proteinExistence type="inferred from homology"/>
<evidence type="ECO:0000256" key="1">
    <source>
        <dbReference type="ARBA" id="ARBA00004972"/>
    </source>
</evidence>
<protein>
    <recommendedName>
        <fullName evidence="9">gibberellin 2beta-dioxygenase</fullName>
        <ecNumber evidence="9">1.14.11.13</ecNumber>
    </recommendedName>
</protein>
<dbReference type="FunFam" id="2.60.120.330:FF:000025">
    <property type="entry name" value="Gibberellin 2-beta-dioxygenase 2"/>
    <property type="match status" value="1"/>
</dbReference>
<dbReference type="AlphaFoldDB" id="A0A6N2N1S1"/>
<organism evidence="12">
    <name type="scientific">Salix viminalis</name>
    <name type="common">Common osier</name>
    <name type="synonym">Basket willow</name>
    <dbReference type="NCBI Taxonomy" id="40686"/>
    <lineage>
        <taxon>Eukaryota</taxon>
        <taxon>Viridiplantae</taxon>
        <taxon>Streptophyta</taxon>
        <taxon>Embryophyta</taxon>
        <taxon>Tracheophyta</taxon>
        <taxon>Spermatophyta</taxon>
        <taxon>Magnoliopsida</taxon>
        <taxon>eudicotyledons</taxon>
        <taxon>Gunneridae</taxon>
        <taxon>Pentapetalae</taxon>
        <taxon>rosids</taxon>
        <taxon>fabids</taxon>
        <taxon>Malpighiales</taxon>
        <taxon>Salicaceae</taxon>
        <taxon>Saliceae</taxon>
        <taxon>Salix</taxon>
    </lineage>
</organism>
<dbReference type="PANTHER" id="PTHR47990">
    <property type="entry name" value="2-OXOGLUTARATE (2OG) AND FE(II)-DEPENDENT OXYGENASE SUPERFAMILY PROTEIN-RELATED"/>
    <property type="match status" value="1"/>
</dbReference>
<dbReference type="GO" id="GO:0009685">
    <property type="term" value="P:gibberellin metabolic process"/>
    <property type="evidence" value="ECO:0007669"/>
    <property type="project" value="UniProtKB-ARBA"/>
</dbReference>
<evidence type="ECO:0000313" key="12">
    <source>
        <dbReference type="EMBL" id="VFU59655.1"/>
    </source>
</evidence>
<evidence type="ECO:0000256" key="10">
    <source>
        <dbReference type="RuleBase" id="RU003682"/>
    </source>
</evidence>
<keyword evidence="2 10" id="KW-0479">Metal-binding</keyword>
<dbReference type="PROSITE" id="PS51471">
    <property type="entry name" value="FE2OG_OXY"/>
    <property type="match status" value="1"/>
</dbReference>
<dbReference type="Pfam" id="PF03171">
    <property type="entry name" value="2OG-FeII_Oxy"/>
    <property type="match status" value="1"/>
</dbReference>
<comment type="similarity">
    <text evidence="8">Belongs to the iron/ascorbate-dependent oxidoreductase family. GA2OX subfamily.</text>
</comment>
<dbReference type="InterPro" id="IPR026992">
    <property type="entry name" value="DIOX_N"/>
</dbReference>
<evidence type="ECO:0000256" key="6">
    <source>
        <dbReference type="ARBA" id="ARBA00037909"/>
    </source>
</evidence>
<dbReference type="InterPro" id="IPR044861">
    <property type="entry name" value="IPNS-like_FE2OG_OXY"/>
</dbReference>
<evidence type="ECO:0000256" key="8">
    <source>
        <dbReference type="ARBA" id="ARBA00061282"/>
    </source>
</evidence>
<evidence type="ECO:0000256" key="4">
    <source>
        <dbReference type="ARBA" id="ARBA00023002"/>
    </source>
</evidence>
<dbReference type="SUPFAM" id="SSF51197">
    <property type="entry name" value="Clavaminate synthase-like"/>
    <property type="match status" value="1"/>
</dbReference>
<accession>A0A6N2N1S1</accession>
<dbReference type="GO" id="GO:0046872">
    <property type="term" value="F:metal ion binding"/>
    <property type="evidence" value="ECO:0007669"/>
    <property type="project" value="UniProtKB-KW"/>
</dbReference>
<keyword evidence="4 10" id="KW-0560">Oxidoreductase</keyword>
<evidence type="ECO:0000256" key="7">
    <source>
        <dbReference type="ARBA" id="ARBA00052204"/>
    </source>
</evidence>